<feature type="non-terminal residue" evidence="5">
    <location>
        <position position="280"/>
    </location>
</feature>
<dbReference type="Proteomes" id="UP001497497">
    <property type="component" value="Unassembled WGS sequence"/>
</dbReference>
<evidence type="ECO:0000256" key="1">
    <source>
        <dbReference type="ARBA" id="ARBA00022737"/>
    </source>
</evidence>
<dbReference type="EMBL" id="CAXITT010000963">
    <property type="protein sequence ID" value="CAL1547391.1"/>
    <property type="molecule type" value="Genomic_DNA"/>
</dbReference>
<comment type="caution">
    <text evidence="3">Lacks conserved residue(s) required for the propagation of feature annotation.</text>
</comment>
<organism evidence="5 6">
    <name type="scientific">Lymnaea stagnalis</name>
    <name type="common">Great pond snail</name>
    <name type="synonym">Helix stagnalis</name>
    <dbReference type="NCBI Taxonomy" id="6523"/>
    <lineage>
        <taxon>Eukaryota</taxon>
        <taxon>Metazoa</taxon>
        <taxon>Spiralia</taxon>
        <taxon>Lophotrochozoa</taxon>
        <taxon>Mollusca</taxon>
        <taxon>Gastropoda</taxon>
        <taxon>Heterobranchia</taxon>
        <taxon>Euthyneura</taxon>
        <taxon>Panpulmonata</taxon>
        <taxon>Hygrophila</taxon>
        <taxon>Lymnaeoidea</taxon>
        <taxon>Lymnaeidae</taxon>
        <taxon>Lymnaea</taxon>
    </lineage>
</organism>
<proteinExistence type="predicted"/>
<protein>
    <recommendedName>
        <fullName evidence="4">CUB domain-containing protein</fullName>
    </recommendedName>
</protein>
<evidence type="ECO:0000313" key="6">
    <source>
        <dbReference type="Proteomes" id="UP001497497"/>
    </source>
</evidence>
<dbReference type="SMART" id="SM00042">
    <property type="entry name" value="CUB"/>
    <property type="match status" value="1"/>
</dbReference>
<evidence type="ECO:0000256" key="2">
    <source>
        <dbReference type="ARBA" id="ARBA00023157"/>
    </source>
</evidence>
<dbReference type="InterPro" id="IPR000859">
    <property type="entry name" value="CUB_dom"/>
</dbReference>
<name>A0AAV2IQY8_LYMST</name>
<dbReference type="PANTHER" id="PTHR24251">
    <property type="entry name" value="OVOCHYMASE-RELATED"/>
    <property type="match status" value="1"/>
</dbReference>
<dbReference type="FunFam" id="2.60.120.290:FF:000013">
    <property type="entry name" value="Membrane frizzled-related protein"/>
    <property type="match status" value="1"/>
</dbReference>
<dbReference type="Pfam" id="PF00431">
    <property type="entry name" value="CUB"/>
    <property type="match status" value="1"/>
</dbReference>
<keyword evidence="2" id="KW-1015">Disulfide bond</keyword>
<keyword evidence="1" id="KW-0677">Repeat</keyword>
<dbReference type="Gene3D" id="2.60.120.290">
    <property type="entry name" value="Spermadhesin, CUB domain"/>
    <property type="match status" value="1"/>
</dbReference>
<feature type="domain" description="CUB" evidence="4">
    <location>
        <begin position="183"/>
        <end position="280"/>
    </location>
</feature>
<sequence length="280" mass="31689">MDIYWNRMHLFLVGDTIPILVPTLHGGLENCHKKCSCIGDNTKYCQSETGKCICKKGYSSHDCSFGTVPPTPCETLHERSGLIWLRKNRNSNDTISCWLLHGVGISINNYSNQYFGSDGSIIKKPPLLVYDGNSNASPLLLGHTDRFFKVLKATGSEIYLELEESFDRSKDLYLNYTTQSSVCGGTLISSFGHISSPQYPQKYPDYSDCRWTIVVHENQFISLRITDLKLEQQVNCDNDYLEVYDGSSNTAVRIGQFCHNTVPIIINSTFNFMYIVFHSD</sequence>
<dbReference type="InterPro" id="IPR035914">
    <property type="entry name" value="Sperma_CUB_dom_sf"/>
</dbReference>
<keyword evidence="6" id="KW-1185">Reference proteome</keyword>
<accession>A0AAV2IQY8</accession>
<evidence type="ECO:0000256" key="3">
    <source>
        <dbReference type="PROSITE-ProRule" id="PRU00059"/>
    </source>
</evidence>
<evidence type="ECO:0000313" key="5">
    <source>
        <dbReference type="EMBL" id="CAL1547391.1"/>
    </source>
</evidence>
<gene>
    <name evidence="5" type="ORF">GSLYS_00020716001</name>
</gene>
<dbReference type="AlphaFoldDB" id="A0AAV2IQY8"/>
<dbReference type="PROSITE" id="PS01180">
    <property type="entry name" value="CUB"/>
    <property type="match status" value="1"/>
</dbReference>
<reference evidence="5 6" key="1">
    <citation type="submission" date="2024-04" db="EMBL/GenBank/DDBJ databases">
        <authorList>
            <consortium name="Genoscope - CEA"/>
            <person name="William W."/>
        </authorList>
    </citation>
    <scope>NUCLEOTIDE SEQUENCE [LARGE SCALE GENOMIC DNA]</scope>
</reference>
<dbReference type="CDD" id="cd00041">
    <property type="entry name" value="CUB"/>
    <property type="match status" value="1"/>
</dbReference>
<dbReference type="SUPFAM" id="SSF49854">
    <property type="entry name" value="Spermadhesin, CUB domain"/>
    <property type="match status" value="1"/>
</dbReference>
<comment type="caution">
    <text evidence="5">The sequence shown here is derived from an EMBL/GenBank/DDBJ whole genome shotgun (WGS) entry which is preliminary data.</text>
</comment>
<evidence type="ECO:0000259" key="4">
    <source>
        <dbReference type="PROSITE" id="PS01180"/>
    </source>
</evidence>